<proteinExistence type="predicted"/>
<accession>A0A396JMT9</accession>
<dbReference type="AlphaFoldDB" id="A0A396JMT9"/>
<dbReference type="EMBL" id="PSQE01000002">
    <property type="protein sequence ID" value="RHN76347.1"/>
    <property type="molecule type" value="Genomic_DNA"/>
</dbReference>
<evidence type="ECO:0000313" key="2">
    <source>
        <dbReference type="Proteomes" id="UP000265566"/>
    </source>
</evidence>
<reference evidence="2" key="1">
    <citation type="journal article" date="2018" name="Nat. Plants">
        <title>Whole-genome landscape of Medicago truncatula symbiotic genes.</title>
        <authorList>
            <person name="Pecrix Y."/>
            <person name="Staton S.E."/>
            <person name="Sallet E."/>
            <person name="Lelandais-Briere C."/>
            <person name="Moreau S."/>
            <person name="Carrere S."/>
            <person name="Blein T."/>
            <person name="Jardinaud M.F."/>
            <person name="Latrasse D."/>
            <person name="Zouine M."/>
            <person name="Zahm M."/>
            <person name="Kreplak J."/>
            <person name="Mayjonade B."/>
            <person name="Satge C."/>
            <person name="Perez M."/>
            <person name="Cauet S."/>
            <person name="Marande W."/>
            <person name="Chantry-Darmon C."/>
            <person name="Lopez-Roques C."/>
            <person name="Bouchez O."/>
            <person name="Berard A."/>
            <person name="Debelle F."/>
            <person name="Munos S."/>
            <person name="Bendahmane A."/>
            <person name="Berges H."/>
            <person name="Niebel A."/>
            <person name="Buitink J."/>
            <person name="Frugier F."/>
            <person name="Benhamed M."/>
            <person name="Crespi M."/>
            <person name="Gouzy J."/>
            <person name="Gamas P."/>
        </authorList>
    </citation>
    <scope>NUCLEOTIDE SEQUENCE [LARGE SCALE GENOMIC DNA]</scope>
    <source>
        <strain evidence="2">cv. Jemalong A17</strain>
    </source>
</reference>
<dbReference type="Proteomes" id="UP000265566">
    <property type="component" value="Chromosome 2"/>
</dbReference>
<evidence type="ECO:0000313" key="1">
    <source>
        <dbReference type="EMBL" id="RHN76347.1"/>
    </source>
</evidence>
<sequence length="55" mass="5850">MLVNGGNIKPFSKFSSDTCSANASAAARSRSSCTRMVPDIIKPRPNPGNMYALFA</sequence>
<dbReference type="Gramene" id="rna12656">
    <property type="protein sequence ID" value="RHN76347.1"/>
    <property type="gene ID" value="gene12656"/>
</dbReference>
<protein>
    <submittedName>
        <fullName evidence="1">Uncharacterized protein</fullName>
    </submittedName>
</protein>
<gene>
    <name evidence="1" type="ORF">MtrunA17_Chr2g0331061</name>
</gene>
<name>A0A396JMT9_MEDTR</name>
<organism evidence="1 2">
    <name type="scientific">Medicago truncatula</name>
    <name type="common">Barrel medic</name>
    <name type="synonym">Medicago tribuloides</name>
    <dbReference type="NCBI Taxonomy" id="3880"/>
    <lineage>
        <taxon>Eukaryota</taxon>
        <taxon>Viridiplantae</taxon>
        <taxon>Streptophyta</taxon>
        <taxon>Embryophyta</taxon>
        <taxon>Tracheophyta</taxon>
        <taxon>Spermatophyta</taxon>
        <taxon>Magnoliopsida</taxon>
        <taxon>eudicotyledons</taxon>
        <taxon>Gunneridae</taxon>
        <taxon>Pentapetalae</taxon>
        <taxon>rosids</taxon>
        <taxon>fabids</taxon>
        <taxon>Fabales</taxon>
        <taxon>Fabaceae</taxon>
        <taxon>Papilionoideae</taxon>
        <taxon>50 kb inversion clade</taxon>
        <taxon>NPAAA clade</taxon>
        <taxon>Hologalegina</taxon>
        <taxon>IRL clade</taxon>
        <taxon>Trifolieae</taxon>
        <taxon>Medicago</taxon>
    </lineage>
</organism>
<comment type="caution">
    <text evidence="1">The sequence shown here is derived from an EMBL/GenBank/DDBJ whole genome shotgun (WGS) entry which is preliminary data.</text>
</comment>